<accession>A0AAD6Z267</accession>
<sequence length="412" mass="47460">MYPTTMRTERKREPPETSKEGGSGAPDKPKRKRVERPKVAIANNDKKKPRKSVGTEPEDAAPTLRKPRLKKRIQCSHSSDESCSGDEVDSEHIIESRLRTRVKLSRRDFLLENLKCKKRGLPPLQSEPDTSDDSDDSESSWDSLFDEDSDASSQFIVEDNGSAAAPLPKEFSMVAHEGLSHQFKKIFQVHLAIRPQVEHEKFMKDMLQAEEYFSIPLTTARRRISSIRDSLVSFCWTSDFTEILAKYPELKMEDLPSARAAQCDVCNIQGRRGYRSGKLSGIPYNPTGFREIDDDKKHRKKDSKLKVFNVGLFCAERVQVFHKICHWEYELFKSISHEVDKLHEAKQSSGVFNDRDVFVPIKEHNIKDMDDADAIYEWLDQRNKVEIEWQKIKLILEQAQNVDSTMKRGKTD</sequence>
<gene>
    <name evidence="3" type="ORF">DFH08DRAFT_903539</name>
</gene>
<dbReference type="Proteomes" id="UP001218218">
    <property type="component" value="Unassembled WGS sequence"/>
</dbReference>
<protein>
    <recommendedName>
        <fullName evidence="2">DUF4211 domain-containing protein</fullName>
    </recommendedName>
</protein>
<evidence type="ECO:0000256" key="1">
    <source>
        <dbReference type="SAM" id="MobiDB-lite"/>
    </source>
</evidence>
<proteinExistence type="predicted"/>
<comment type="caution">
    <text evidence="3">The sequence shown here is derived from an EMBL/GenBank/DDBJ whole genome shotgun (WGS) entry which is preliminary data.</text>
</comment>
<reference evidence="3" key="1">
    <citation type="submission" date="2023-03" db="EMBL/GenBank/DDBJ databases">
        <title>Massive genome expansion in bonnet fungi (Mycena s.s.) driven by repeated elements and novel gene families across ecological guilds.</title>
        <authorList>
            <consortium name="Lawrence Berkeley National Laboratory"/>
            <person name="Harder C.B."/>
            <person name="Miyauchi S."/>
            <person name="Viragh M."/>
            <person name="Kuo A."/>
            <person name="Thoen E."/>
            <person name="Andreopoulos B."/>
            <person name="Lu D."/>
            <person name="Skrede I."/>
            <person name="Drula E."/>
            <person name="Henrissat B."/>
            <person name="Morin E."/>
            <person name="Kohler A."/>
            <person name="Barry K."/>
            <person name="LaButti K."/>
            <person name="Morin E."/>
            <person name="Salamov A."/>
            <person name="Lipzen A."/>
            <person name="Mereny Z."/>
            <person name="Hegedus B."/>
            <person name="Baldrian P."/>
            <person name="Stursova M."/>
            <person name="Weitz H."/>
            <person name="Taylor A."/>
            <person name="Grigoriev I.V."/>
            <person name="Nagy L.G."/>
            <person name="Martin F."/>
            <person name="Kauserud H."/>
        </authorList>
    </citation>
    <scope>NUCLEOTIDE SEQUENCE</scope>
    <source>
        <strain evidence="3">CBHHK002</strain>
    </source>
</reference>
<feature type="region of interest" description="Disordered" evidence="1">
    <location>
        <begin position="1"/>
        <end position="91"/>
    </location>
</feature>
<feature type="domain" description="DUF4211" evidence="2">
    <location>
        <begin position="154"/>
        <end position="287"/>
    </location>
</feature>
<dbReference type="AlphaFoldDB" id="A0AAD6Z267"/>
<dbReference type="EMBL" id="JARIHO010000102">
    <property type="protein sequence ID" value="KAJ7303796.1"/>
    <property type="molecule type" value="Genomic_DNA"/>
</dbReference>
<feature type="compositionally biased region" description="Acidic residues" evidence="1">
    <location>
        <begin position="129"/>
        <end position="146"/>
    </location>
</feature>
<evidence type="ECO:0000313" key="4">
    <source>
        <dbReference type="Proteomes" id="UP001218218"/>
    </source>
</evidence>
<organism evidence="3 4">
    <name type="scientific">Mycena albidolilacea</name>
    <dbReference type="NCBI Taxonomy" id="1033008"/>
    <lineage>
        <taxon>Eukaryota</taxon>
        <taxon>Fungi</taxon>
        <taxon>Dikarya</taxon>
        <taxon>Basidiomycota</taxon>
        <taxon>Agaricomycotina</taxon>
        <taxon>Agaricomycetes</taxon>
        <taxon>Agaricomycetidae</taxon>
        <taxon>Agaricales</taxon>
        <taxon>Marasmiineae</taxon>
        <taxon>Mycenaceae</taxon>
        <taxon>Mycena</taxon>
    </lineage>
</organism>
<feature type="compositionally biased region" description="Basic residues" evidence="1">
    <location>
        <begin position="65"/>
        <end position="74"/>
    </location>
</feature>
<dbReference type="GO" id="GO:0005634">
    <property type="term" value="C:nucleus"/>
    <property type="evidence" value="ECO:0007669"/>
    <property type="project" value="TreeGrafter"/>
</dbReference>
<evidence type="ECO:0000259" key="2">
    <source>
        <dbReference type="Pfam" id="PF13926"/>
    </source>
</evidence>
<evidence type="ECO:0000313" key="3">
    <source>
        <dbReference type="EMBL" id="KAJ7303796.1"/>
    </source>
</evidence>
<name>A0AAD6Z267_9AGAR</name>
<dbReference type="PANTHER" id="PTHR14689:SF0">
    <property type="entry name" value="COILED-COIL DOMAIN-CONTAINING PROTEIN 82"/>
    <property type="match status" value="1"/>
</dbReference>
<dbReference type="InterPro" id="IPR025451">
    <property type="entry name" value="DUF4211"/>
</dbReference>
<dbReference type="PANTHER" id="PTHR14689">
    <property type="entry name" value="PHORBOL-ESTER_DAG-TYPE DOMAIN-CONTAINING PROTEIN"/>
    <property type="match status" value="1"/>
</dbReference>
<dbReference type="Pfam" id="PF13926">
    <property type="entry name" value="DUF4211"/>
    <property type="match status" value="1"/>
</dbReference>
<feature type="region of interest" description="Disordered" evidence="1">
    <location>
        <begin position="119"/>
        <end position="146"/>
    </location>
</feature>
<keyword evidence="4" id="KW-1185">Reference proteome</keyword>
<feature type="compositionally biased region" description="Basic and acidic residues" evidence="1">
    <location>
        <begin position="7"/>
        <end position="19"/>
    </location>
</feature>